<evidence type="ECO:0000256" key="3">
    <source>
        <dbReference type="SAM" id="MobiDB-lite"/>
    </source>
</evidence>
<dbReference type="InterPro" id="IPR011049">
    <property type="entry name" value="Serralysin-like_metalloprot_C"/>
</dbReference>
<dbReference type="PANTHER" id="PTHR38340:SF1">
    <property type="entry name" value="S-LAYER PROTEIN"/>
    <property type="match status" value="1"/>
</dbReference>
<keyword evidence="2" id="KW-0964">Secreted</keyword>
<dbReference type="EMBL" id="WIBF01000003">
    <property type="protein sequence ID" value="MQQ08312.1"/>
    <property type="molecule type" value="Genomic_DNA"/>
</dbReference>
<dbReference type="SUPFAM" id="SSF51120">
    <property type="entry name" value="beta-Roll"/>
    <property type="match status" value="1"/>
</dbReference>
<gene>
    <name evidence="4" type="ORF">GFB49_07605</name>
</gene>
<dbReference type="InterPro" id="IPR001343">
    <property type="entry name" value="Hemolysn_Ca-bd"/>
</dbReference>
<feature type="region of interest" description="Disordered" evidence="3">
    <location>
        <begin position="198"/>
        <end position="221"/>
    </location>
</feature>
<protein>
    <recommendedName>
        <fullName evidence="6">Hemolysin-type calcium-binding repeat-containing protein</fullName>
    </recommendedName>
</protein>
<dbReference type="PANTHER" id="PTHR38340">
    <property type="entry name" value="S-LAYER PROTEIN"/>
    <property type="match status" value="1"/>
</dbReference>
<dbReference type="InterPro" id="IPR018511">
    <property type="entry name" value="Hemolysin-typ_Ca-bd_CS"/>
</dbReference>
<dbReference type="InterPro" id="IPR050557">
    <property type="entry name" value="RTX_toxin/Mannuronan_C5-epim"/>
</dbReference>
<evidence type="ECO:0008006" key="6">
    <source>
        <dbReference type="Google" id="ProtNLM"/>
    </source>
</evidence>
<organism evidence="4 5">
    <name type="scientific">Tritonibacter litoralis</name>
    <dbReference type="NCBI Taxonomy" id="2662264"/>
    <lineage>
        <taxon>Bacteria</taxon>
        <taxon>Pseudomonadati</taxon>
        <taxon>Pseudomonadota</taxon>
        <taxon>Alphaproteobacteria</taxon>
        <taxon>Rhodobacterales</taxon>
        <taxon>Paracoccaceae</taxon>
        <taxon>Tritonibacter</taxon>
    </lineage>
</organism>
<dbReference type="RefSeq" id="WP_153215253.1">
    <property type="nucleotide sequence ID" value="NZ_WIBF01000003.1"/>
</dbReference>
<dbReference type="Proteomes" id="UP000444174">
    <property type="component" value="Unassembled WGS sequence"/>
</dbReference>
<comment type="caution">
    <text evidence="4">The sequence shown here is derived from an EMBL/GenBank/DDBJ whole genome shotgun (WGS) entry which is preliminary data.</text>
</comment>
<dbReference type="Gene3D" id="2.150.10.10">
    <property type="entry name" value="Serralysin-like metalloprotease, C-terminal"/>
    <property type="match status" value="2"/>
</dbReference>
<dbReference type="GO" id="GO:0005576">
    <property type="term" value="C:extracellular region"/>
    <property type="evidence" value="ECO:0007669"/>
    <property type="project" value="UniProtKB-SubCell"/>
</dbReference>
<evidence type="ECO:0000313" key="5">
    <source>
        <dbReference type="Proteomes" id="UP000444174"/>
    </source>
</evidence>
<sequence length="325" mass="33887">MPTIDLSGNFNRLFSRIVDDLTGGLVVFNEGTIIPQGSLESTVLTGTDFGEGIVTPVVGTISDISLTEIQTNDGTSFTGEALHFSDLDIDISSLYEQAILLASGNPGVAVLTPEKVIEALSDEDFTINGSDQADLIRRGGALDFSGNDTFNLGGGNDVAFTGAGDDIVRAGSGRDTIRGGGGDDQLFGNSGNDALRGGVGDDILNGQRGRDDLSGGRGNDMLDGGVARDTLDGGRGNDILTGGNGSDEFIFSDGYGQDTITDFELGADKIVLDDDLWEGDLTAQEVVDMFGTVRDGQLVLDFGDNELILENLDSTADLADDLIIV</sequence>
<evidence type="ECO:0000256" key="2">
    <source>
        <dbReference type="ARBA" id="ARBA00022525"/>
    </source>
</evidence>
<keyword evidence="5" id="KW-1185">Reference proteome</keyword>
<dbReference type="AlphaFoldDB" id="A0A843YG94"/>
<evidence type="ECO:0000313" key="4">
    <source>
        <dbReference type="EMBL" id="MQQ08312.1"/>
    </source>
</evidence>
<proteinExistence type="predicted"/>
<dbReference type="Pfam" id="PF00353">
    <property type="entry name" value="HemolysinCabind"/>
    <property type="match status" value="3"/>
</dbReference>
<name>A0A843YG94_9RHOB</name>
<reference evidence="4 5" key="1">
    <citation type="submission" date="2019-10" db="EMBL/GenBank/DDBJ databases">
        <title>Epibacterium sp. nov., isolated from seawater.</title>
        <authorList>
            <person name="Zhang X."/>
            <person name="Li N."/>
        </authorList>
    </citation>
    <scope>NUCLEOTIDE SEQUENCE [LARGE SCALE GENOMIC DNA]</scope>
    <source>
        <strain evidence="4 5">SM1979</strain>
    </source>
</reference>
<evidence type="ECO:0000256" key="1">
    <source>
        <dbReference type="ARBA" id="ARBA00004613"/>
    </source>
</evidence>
<dbReference type="GO" id="GO:0005509">
    <property type="term" value="F:calcium ion binding"/>
    <property type="evidence" value="ECO:0007669"/>
    <property type="project" value="InterPro"/>
</dbReference>
<dbReference type="PRINTS" id="PR00313">
    <property type="entry name" value="CABNDNGRPT"/>
</dbReference>
<accession>A0A843YG94</accession>
<comment type="subcellular location">
    <subcellularLocation>
        <location evidence="1">Secreted</location>
    </subcellularLocation>
</comment>
<dbReference type="PROSITE" id="PS00330">
    <property type="entry name" value="HEMOLYSIN_CALCIUM"/>
    <property type="match status" value="2"/>
</dbReference>